<dbReference type="SMART" id="SM00091">
    <property type="entry name" value="PAS"/>
    <property type="match status" value="4"/>
</dbReference>
<dbReference type="SUPFAM" id="SSF55785">
    <property type="entry name" value="PYP-like sensor domain (PAS domain)"/>
    <property type="match status" value="4"/>
</dbReference>
<dbReference type="SMART" id="SM00086">
    <property type="entry name" value="PAC"/>
    <property type="match status" value="4"/>
</dbReference>
<dbReference type="CDD" id="cd00082">
    <property type="entry name" value="HisKA"/>
    <property type="match status" value="1"/>
</dbReference>
<dbReference type="AlphaFoldDB" id="A0A7C9LJ98"/>
<evidence type="ECO:0000256" key="1">
    <source>
        <dbReference type="ARBA" id="ARBA00000085"/>
    </source>
</evidence>
<dbReference type="Gene3D" id="3.40.50.2300">
    <property type="match status" value="1"/>
</dbReference>
<dbReference type="PROSITE" id="PS50113">
    <property type="entry name" value="PAC"/>
    <property type="match status" value="3"/>
</dbReference>
<dbReference type="PANTHER" id="PTHR43047">
    <property type="entry name" value="TWO-COMPONENT HISTIDINE PROTEIN KINASE"/>
    <property type="match status" value="1"/>
</dbReference>
<dbReference type="InterPro" id="IPR013655">
    <property type="entry name" value="PAS_fold_3"/>
</dbReference>
<feature type="modified residue" description="4-aspartylphosphate" evidence="8">
    <location>
        <position position="843"/>
    </location>
</feature>
<dbReference type="InterPro" id="IPR036890">
    <property type="entry name" value="HATPase_C_sf"/>
</dbReference>
<dbReference type="InterPro" id="IPR005467">
    <property type="entry name" value="His_kinase_dom"/>
</dbReference>
<dbReference type="PROSITE" id="PS50110">
    <property type="entry name" value="RESPONSE_REGULATORY"/>
    <property type="match status" value="1"/>
</dbReference>
<evidence type="ECO:0000256" key="6">
    <source>
        <dbReference type="ARBA" id="ARBA00023012"/>
    </source>
</evidence>
<evidence type="ECO:0000259" key="11">
    <source>
        <dbReference type="PROSITE" id="PS50110"/>
    </source>
</evidence>
<dbReference type="FunFam" id="1.10.287.130:FF:000001">
    <property type="entry name" value="Two-component sensor histidine kinase"/>
    <property type="match status" value="1"/>
</dbReference>
<dbReference type="Pfam" id="PF02518">
    <property type="entry name" value="HATPase_c"/>
    <property type="match status" value="1"/>
</dbReference>
<accession>A0A7C9LJ98</accession>
<dbReference type="SMART" id="SM00388">
    <property type="entry name" value="HisKA"/>
    <property type="match status" value="1"/>
</dbReference>
<dbReference type="InterPro" id="IPR003661">
    <property type="entry name" value="HisK_dim/P_dom"/>
</dbReference>
<dbReference type="PANTHER" id="PTHR43047:SF72">
    <property type="entry name" value="OSMOSENSING HISTIDINE PROTEIN KINASE SLN1"/>
    <property type="match status" value="1"/>
</dbReference>
<comment type="caution">
    <text evidence="14">The sequence shown here is derived from an EMBL/GenBank/DDBJ whole genome shotgun (WGS) entry which is preliminary data.</text>
</comment>
<name>A0A7C9LJ98_9GAMM</name>
<dbReference type="Pfam" id="PF08447">
    <property type="entry name" value="PAS_3"/>
    <property type="match status" value="1"/>
</dbReference>
<dbReference type="InterPro" id="IPR036097">
    <property type="entry name" value="HisK_dim/P_sf"/>
</dbReference>
<dbReference type="GO" id="GO:0005886">
    <property type="term" value="C:plasma membrane"/>
    <property type="evidence" value="ECO:0007669"/>
    <property type="project" value="TreeGrafter"/>
</dbReference>
<dbReference type="SMART" id="SM00387">
    <property type="entry name" value="HATPase_c"/>
    <property type="match status" value="1"/>
</dbReference>
<dbReference type="InterPro" id="IPR000700">
    <property type="entry name" value="PAS-assoc_C"/>
</dbReference>
<keyword evidence="7" id="KW-0472">Membrane</keyword>
<dbReference type="SUPFAM" id="SSF52172">
    <property type="entry name" value="CheY-like"/>
    <property type="match status" value="1"/>
</dbReference>
<dbReference type="GO" id="GO:0009927">
    <property type="term" value="F:histidine phosphotransfer kinase activity"/>
    <property type="evidence" value="ECO:0007669"/>
    <property type="project" value="TreeGrafter"/>
</dbReference>
<evidence type="ECO:0000256" key="3">
    <source>
        <dbReference type="ARBA" id="ARBA00022553"/>
    </source>
</evidence>
<dbReference type="Pfam" id="PF00512">
    <property type="entry name" value="HisKA"/>
    <property type="match status" value="1"/>
</dbReference>
<dbReference type="Gene3D" id="1.10.287.130">
    <property type="match status" value="1"/>
</dbReference>
<feature type="domain" description="PAC" evidence="13">
    <location>
        <begin position="492"/>
        <end position="544"/>
    </location>
</feature>
<evidence type="ECO:0000259" key="10">
    <source>
        <dbReference type="PROSITE" id="PS50109"/>
    </source>
</evidence>
<dbReference type="PRINTS" id="PR00344">
    <property type="entry name" value="BCTRLSENSOR"/>
</dbReference>
<dbReference type="EMBL" id="WOXT01000002">
    <property type="protein sequence ID" value="MUV14559.1"/>
    <property type="molecule type" value="Genomic_DNA"/>
</dbReference>
<sequence>MPHTELHVLSGGGQMGARLREMDWQRTSLGPVESWSEALRTLVALMLASNQPMYIVWGPSRTFLYNDHYVPFLGAKHPWALGRDILEEVWPEIRNELEPLIASAAAGDPVHISSMHLMLERNGYPEETYFSFFFAPVRDASGTVAGMFGACSDITAQMQLERDLSASDARHRQVLENMDEAFVLFDRDFRVVEVNPVTERLTDLHRDALLGRLHWDLFPGTLESPLGQMYLRALASGRAESIEHQYTFENGRQCWFEVRAFPVEEGLAVFFHDITQRREEAETASLAAERVQLALDAGAILATWVWLVPEDRISGDERFAHLFGLDERACRDGIPLAIAVDAIHPDDRDRVSAAVEGALARGGPYRCEYRVLTRDGTWAWVEANGRVEMDENGRAVRFPGVLLGHDERHRVEAERDRALTLLRTFTETVPGVVYAKDREGRLVVGNHGVADLLGVPQSYFLGRTDLELLADKAQAEGVMANDRRIMESGVAEQVEEEIQLADGSPAIWLSTKAPWFDEDGKVVGLIGASLDITERRRLIETLENADRRKDEFLAMLSHELRNPLAPIRTAAELLRLAPSDEARVSRSAEIISRQVAHMTDLVDDLLDVSRVTRGLVDFDRKPVDMRTVVAAAVEQSEPTVQLRRHTLTVETTGGPAFVLGDWHRLVQVVTNLLTNAAKYTPQEGAIRVALTVMESEVAIEVTDNGVGIEPSLLPHVFDLFTQAARTPDRVQGGLGIGLALVRSIVSAHGGSIAASSGGLARGSTFRLVLPRTEVDLEPVAEAMTSRAPVQARTVMLVDDNRDAADTLATVLRLLGHDVTVAAGGHEALGLLTLRPRWDAFILDIGMPDMTGHELASRLRERMGDQPACFIALTGYGQQCDEAESRAAGFHHHLVKPVDVERIVGLLALGVPSDEVGRRSSARPAGAVRSESRKQSMRDSPSFDRNSIKSSTDGGST</sequence>
<keyword evidence="15" id="KW-1185">Reference proteome</keyword>
<organism evidence="14 15">
    <name type="scientific">Noviluteimonas gilva</name>
    <dbReference type="NCBI Taxonomy" id="2682097"/>
    <lineage>
        <taxon>Bacteria</taxon>
        <taxon>Pseudomonadati</taxon>
        <taxon>Pseudomonadota</taxon>
        <taxon>Gammaproteobacteria</taxon>
        <taxon>Lysobacterales</taxon>
        <taxon>Lysobacteraceae</taxon>
        <taxon>Noviluteimonas</taxon>
    </lineage>
</organism>
<evidence type="ECO:0000256" key="5">
    <source>
        <dbReference type="ARBA" id="ARBA00022777"/>
    </source>
</evidence>
<dbReference type="Pfam" id="PF08448">
    <property type="entry name" value="PAS_4"/>
    <property type="match status" value="3"/>
</dbReference>
<dbReference type="InterPro" id="IPR035965">
    <property type="entry name" value="PAS-like_dom_sf"/>
</dbReference>
<proteinExistence type="predicted"/>
<evidence type="ECO:0000256" key="9">
    <source>
        <dbReference type="SAM" id="MobiDB-lite"/>
    </source>
</evidence>
<feature type="domain" description="PAS" evidence="12">
    <location>
        <begin position="418"/>
        <end position="489"/>
    </location>
</feature>
<evidence type="ECO:0000259" key="13">
    <source>
        <dbReference type="PROSITE" id="PS50113"/>
    </source>
</evidence>
<feature type="region of interest" description="Disordered" evidence="9">
    <location>
        <begin position="914"/>
        <end position="956"/>
    </location>
</feature>
<evidence type="ECO:0000313" key="15">
    <source>
        <dbReference type="Proteomes" id="UP000479692"/>
    </source>
</evidence>
<dbReference type="InterPro" id="IPR011006">
    <property type="entry name" value="CheY-like_superfamily"/>
</dbReference>
<dbReference type="CDD" id="cd17580">
    <property type="entry name" value="REC_2_DhkD-like"/>
    <property type="match status" value="1"/>
</dbReference>
<dbReference type="InterPro" id="IPR004358">
    <property type="entry name" value="Sig_transdc_His_kin-like_C"/>
</dbReference>
<dbReference type="InterPro" id="IPR001789">
    <property type="entry name" value="Sig_transdc_resp-reg_receiver"/>
</dbReference>
<dbReference type="Gene3D" id="3.30.565.10">
    <property type="entry name" value="Histidine kinase-like ATPase, C-terminal domain"/>
    <property type="match status" value="1"/>
</dbReference>
<feature type="domain" description="Response regulatory" evidence="11">
    <location>
        <begin position="793"/>
        <end position="910"/>
    </location>
</feature>
<dbReference type="Proteomes" id="UP000479692">
    <property type="component" value="Unassembled WGS sequence"/>
</dbReference>
<dbReference type="Gene3D" id="3.30.450.20">
    <property type="entry name" value="PAS domain"/>
    <property type="match status" value="4"/>
</dbReference>
<dbReference type="NCBIfam" id="TIGR00229">
    <property type="entry name" value="sensory_box"/>
    <property type="match status" value="2"/>
</dbReference>
<keyword evidence="4" id="KW-0808">Transferase</keyword>
<dbReference type="CDD" id="cd00130">
    <property type="entry name" value="PAS"/>
    <property type="match status" value="3"/>
</dbReference>
<dbReference type="FunFam" id="3.30.565.10:FF:000006">
    <property type="entry name" value="Sensor histidine kinase WalK"/>
    <property type="match status" value="1"/>
</dbReference>
<feature type="compositionally biased region" description="Polar residues" evidence="9">
    <location>
        <begin position="942"/>
        <end position="956"/>
    </location>
</feature>
<protein>
    <recommendedName>
        <fullName evidence="2">histidine kinase</fullName>
        <ecNumber evidence="2">2.7.13.3</ecNumber>
    </recommendedName>
</protein>
<feature type="domain" description="Histidine kinase" evidence="10">
    <location>
        <begin position="555"/>
        <end position="773"/>
    </location>
</feature>
<evidence type="ECO:0000256" key="2">
    <source>
        <dbReference type="ARBA" id="ARBA00012438"/>
    </source>
</evidence>
<evidence type="ECO:0000259" key="12">
    <source>
        <dbReference type="PROSITE" id="PS50112"/>
    </source>
</evidence>
<dbReference type="EC" id="2.7.13.3" evidence="2"/>
<dbReference type="SMART" id="SM00448">
    <property type="entry name" value="REC"/>
    <property type="match status" value="1"/>
</dbReference>
<reference evidence="14 15" key="1">
    <citation type="submission" date="2019-12" db="EMBL/GenBank/DDBJ databases">
        <authorList>
            <person name="Xu J."/>
        </authorList>
    </citation>
    <scope>NUCLEOTIDE SEQUENCE [LARGE SCALE GENOMIC DNA]</scope>
    <source>
        <strain evidence="14 15">HX-5-24</strain>
    </source>
</reference>
<dbReference type="PROSITE" id="PS50109">
    <property type="entry name" value="HIS_KIN"/>
    <property type="match status" value="1"/>
</dbReference>
<keyword evidence="6" id="KW-0902">Two-component regulatory system</keyword>
<dbReference type="PROSITE" id="PS50112">
    <property type="entry name" value="PAS"/>
    <property type="match status" value="2"/>
</dbReference>
<dbReference type="InterPro" id="IPR000014">
    <property type="entry name" value="PAS"/>
</dbReference>
<dbReference type="SUPFAM" id="SSF55874">
    <property type="entry name" value="ATPase domain of HSP90 chaperone/DNA topoisomerase II/histidine kinase"/>
    <property type="match status" value="1"/>
</dbReference>
<evidence type="ECO:0000313" key="14">
    <source>
        <dbReference type="EMBL" id="MUV14559.1"/>
    </source>
</evidence>
<dbReference type="InterPro" id="IPR013656">
    <property type="entry name" value="PAS_4"/>
</dbReference>
<dbReference type="InterPro" id="IPR001610">
    <property type="entry name" value="PAC"/>
</dbReference>
<dbReference type="GO" id="GO:0000155">
    <property type="term" value="F:phosphorelay sensor kinase activity"/>
    <property type="evidence" value="ECO:0007669"/>
    <property type="project" value="InterPro"/>
</dbReference>
<evidence type="ECO:0000256" key="7">
    <source>
        <dbReference type="ARBA" id="ARBA00023136"/>
    </source>
</evidence>
<dbReference type="CDD" id="cd00075">
    <property type="entry name" value="HATPase"/>
    <property type="match status" value="1"/>
</dbReference>
<feature type="domain" description="PAC" evidence="13">
    <location>
        <begin position="111"/>
        <end position="166"/>
    </location>
</feature>
<feature type="domain" description="PAS" evidence="12">
    <location>
        <begin position="167"/>
        <end position="212"/>
    </location>
</feature>
<dbReference type="Pfam" id="PF00072">
    <property type="entry name" value="Response_reg"/>
    <property type="match status" value="1"/>
</dbReference>
<comment type="catalytic activity">
    <reaction evidence="1">
        <text>ATP + protein L-histidine = ADP + protein N-phospho-L-histidine.</text>
        <dbReference type="EC" id="2.7.13.3"/>
    </reaction>
</comment>
<dbReference type="SUPFAM" id="SSF47384">
    <property type="entry name" value="Homodimeric domain of signal transducing histidine kinase"/>
    <property type="match status" value="1"/>
</dbReference>
<feature type="domain" description="PAC" evidence="13">
    <location>
        <begin position="365"/>
        <end position="417"/>
    </location>
</feature>
<evidence type="ECO:0000256" key="4">
    <source>
        <dbReference type="ARBA" id="ARBA00022679"/>
    </source>
</evidence>
<gene>
    <name evidence="14" type="ORF">GN331_10105</name>
</gene>
<evidence type="ECO:0000256" key="8">
    <source>
        <dbReference type="PROSITE-ProRule" id="PRU00169"/>
    </source>
</evidence>
<keyword evidence="5" id="KW-0418">Kinase</keyword>
<dbReference type="InterPro" id="IPR003594">
    <property type="entry name" value="HATPase_dom"/>
</dbReference>
<keyword evidence="3 8" id="KW-0597">Phosphoprotein</keyword>